<proteinExistence type="predicted"/>
<organism evidence="2 3">
    <name type="scientific">Dentiscutata erythropus</name>
    <dbReference type="NCBI Taxonomy" id="1348616"/>
    <lineage>
        <taxon>Eukaryota</taxon>
        <taxon>Fungi</taxon>
        <taxon>Fungi incertae sedis</taxon>
        <taxon>Mucoromycota</taxon>
        <taxon>Glomeromycotina</taxon>
        <taxon>Glomeromycetes</taxon>
        <taxon>Diversisporales</taxon>
        <taxon>Gigasporaceae</taxon>
        <taxon>Dentiscutata</taxon>
    </lineage>
</organism>
<reference evidence="2" key="1">
    <citation type="submission" date="2021-06" db="EMBL/GenBank/DDBJ databases">
        <authorList>
            <person name="Kallberg Y."/>
            <person name="Tangrot J."/>
            <person name="Rosling A."/>
        </authorList>
    </citation>
    <scope>NUCLEOTIDE SEQUENCE</scope>
    <source>
        <strain evidence="2">MA453B</strain>
    </source>
</reference>
<feature type="compositionally biased region" description="Basic and acidic residues" evidence="1">
    <location>
        <begin position="67"/>
        <end position="78"/>
    </location>
</feature>
<protein>
    <submittedName>
        <fullName evidence="2">23629_t:CDS:1</fullName>
    </submittedName>
</protein>
<gene>
    <name evidence="2" type="ORF">DERYTH_LOCUS19187</name>
</gene>
<evidence type="ECO:0000313" key="3">
    <source>
        <dbReference type="Proteomes" id="UP000789405"/>
    </source>
</evidence>
<keyword evidence="3" id="KW-1185">Reference proteome</keyword>
<evidence type="ECO:0000313" key="2">
    <source>
        <dbReference type="EMBL" id="CAG8776283.1"/>
    </source>
</evidence>
<dbReference type="EMBL" id="CAJVPY010020609">
    <property type="protein sequence ID" value="CAG8776283.1"/>
    <property type="molecule type" value="Genomic_DNA"/>
</dbReference>
<evidence type="ECO:0000256" key="1">
    <source>
        <dbReference type="SAM" id="MobiDB-lite"/>
    </source>
</evidence>
<dbReference type="Proteomes" id="UP000789405">
    <property type="component" value="Unassembled WGS sequence"/>
</dbReference>
<feature type="region of interest" description="Disordered" evidence="1">
    <location>
        <begin position="41"/>
        <end position="78"/>
    </location>
</feature>
<dbReference type="AlphaFoldDB" id="A0A9N9JCY9"/>
<feature type="non-terminal residue" evidence="2">
    <location>
        <position position="78"/>
    </location>
</feature>
<name>A0A9N9JCY9_9GLOM</name>
<accession>A0A9N9JCY9</accession>
<sequence length="78" mass="9249">NTPRTPDLEENHQETTLVRLTENAEAIFQELRTWKRITKKQQILQEHRRDSTKMQKKYSNNSGLGRELPKNDVSSEKK</sequence>
<comment type="caution">
    <text evidence="2">The sequence shown here is derived from an EMBL/GenBank/DDBJ whole genome shotgun (WGS) entry which is preliminary data.</text>
</comment>